<dbReference type="PANTHER" id="PTHR12587">
    <property type="entry name" value="LAR INTERACTING PROTEIN LIP -RELATED PROTEIN"/>
    <property type="match status" value="1"/>
</dbReference>
<name>A0A8S3F6F2_9BILA</name>
<accession>A0A8S3F6F2</accession>
<dbReference type="InterPro" id="IPR029515">
    <property type="entry name" value="Liprin"/>
</dbReference>
<dbReference type="AlphaFoldDB" id="A0A8S3F6F2"/>
<evidence type="ECO:0000313" key="3">
    <source>
        <dbReference type="EMBL" id="CAF5106629.1"/>
    </source>
</evidence>
<dbReference type="GO" id="GO:0048786">
    <property type="term" value="C:presynaptic active zone"/>
    <property type="evidence" value="ECO:0007669"/>
    <property type="project" value="TreeGrafter"/>
</dbReference>
<gene>
    <name evidence="3" type="ORF">BYL167_LOCUS65080</name>
</gene>
<organism evidence="3 4">
    <name type="scientific">Rotaria magnacalcarata</name>
    <dbReference type="NCBI Taxonomy" id="392030"/>
    <lineage>
        <taxon>Eukaryota</taxon>
        <taxon>Metazoa</taxon>
        <taxon>Spiralia</taxon>
        <taxon>Gnathifera</taxon>
        <taxon>Rotifera</taxon>
        <taxon>Eurotatoria</taxon>
        <taxon>Bdelloidea</taxon>
        <taxon>Philodinida</taxon>
        <taxon>Philodinidae</taxon>
        <taxon>Rotaria</taxon>
    </lineage>
</organism>
<feature type="non-terminal residue" evidence="3">
    <location>
        <position position="1"/>
    </location>
</feature>
<reference evidence="3" key="1">
    <citation type="submission" date="2021-02" db="EMBL/GenBank/DDBJ databases">
        <authorList>
            <person name="Nowell W R."/>
        </authorList>
    </citation>
    <scope>NUCLEOTIDE SEQUENCE</scope>
</reference>
<feature type="coiled-coil region" evidence="2">
    <location>
        <begin position="92"/>
        <end position="133"/>
    </location>
</feature>
<comment type="caution">
    <text evidence="3">The sequence shown here is derived from an EMBL/GenBank/DDBJ whole genome shotgun (WGS) entry which is preliminary data.</text>
</comment>
<sequence length="201" mass="23434">STTSSSSDSAIVSDDVDDIDITNQIQPKYRNSWPKILKTTGSIPMTLSPSFNLLKPYDQQTIYDNQVSMSKYKQPLPWTSSTYSHKYSDKDYVTLVRELAQLREQLTEKEDEVTELKAERNNTRLLLEHLEQLVARHERSIRTTVMRRQAQGVSSEVEVLKALKSLFEHHKALDEKVRERLKLEIEKNIQLKDELERTKNE</sequence>
<keyword evidence="1" id="KW-0677">Repeat</keyword>
<protein>
    <submittedName>
        <fullName evidence="3">Uncharacterized protein</fullName>
    </submittedName>
</protein>
<dbReference type="Proteomes" id="UP000681967">
    <property type="component" value="Unassembled WGS sequence"/>
</dbReference>
<dbReference type="PANTHER" id="PTHR12587:SF20">
    <property type="entry name" value="LIPRIN-ALPHA, ISOFORM E"/>
    <property type="match status" value="1"/>
</dbReference>
<feature type="non-terminal residue" evidence="3">
    <location>
        <position position="201"/>
    </location>
</feature>
<dbReference type="GO" id="GO:0050808">
    <property type="term" value="P:synapse organization"/>
    <property type="evidence" value="ECO:0007669"/>
    <property type="project" value="TreeGrafter"/>
</dbReference>
<evidence type="ECO:0000256" key="1">
    <source>
        <dbReference type="ARBA" id="ARBA00022737"/>
    </source>
</evidence>
<keyword evidence="2" id="KW-0175">Coiled coil</keyword>
<evidence type="ECO:0000256" key="2">
    <source>
        <dbReference type="SAM" id="Coils"/>
    </source>
</evidence>
<proteinExistence type="predicted"/>
<dbReference type="EMBL" id="CAJOBH010240239">
    <property type="protein sequence ID" value="CAF5106629.1"/>
    <property type="molecule type" value="Genomic_DNA"/>
</dbReference>
<evidence type="ECO:0000313" key="4">
    <source>
        <dbReference type="Proteomes" id="UP000681967"/>
    </source>
</evidence>